<dbReference type="RefSeq" id="WP_215788581.1">
    <property type="nucleotide sequence ID" value="NZ_JAHKKG010000005.1"/>
</dbReference>
<feature type="domain" description="N-acetyltransferase" evidence="3">
    <location>
        <begin position="1"/>
        <end position="158"/>
    </location>
</feature>
<dbReference type="PANTHER" id="PTHR43877:SF2">
    <property type="entry name" value="AMINOALKYLPHOSPHONATE N-ACETYLTRANSFERASE-RELATED"/>
    <property type="match status" value="1"/>
</dbReference>
<evidence type="ECO:0000259" key="3">
    <source>
        <dbReference type="PROSITE" id="PS51186"/>
    </source>
</evidence>
<dbReference type="InterPro" id="IPR000182">
    <property type="entry name" value="GNAT_dom"/>
</dbReference>
<dbReference type="InterPro" id="IPR050832">
    <property type="entry name" value="Bact_Acetyltransf"/>
</dbReference>
<keyword evidence="5" id="KW-1185">Reference proteome</keyword>
<protein>
    <submittedName>
        <fullName evidence="4">GNAT family N-acetyltransferase</fullName>
    </submittedName>
</protein>
<evidence type="ECO:0000256" key="2">
    <source>
        <dbReference type="ARBA" id="ARBA00023315"/>
    </source>
</evidence>
<dbReference type="Gene3D" id="3.40.630.30">
    <property type="match status" value="1"/>
</dbReference>
<sequence length="158" mass="16869">MLIRDAGPNDLPFLKLIVLEAYNWDGPRFTLDQILADDHARRYLDGFPGPGDLGVIAMDEARPVGAVWGRALPADRAGYGFVAAEIPELTAGVLPDARGRGIATALLDAVIGVARERGLPALSLSVEDGNSARRLYERAGFEVVGRNGGSDTMLLRLS</sequence>
<dbReference type="InterPro" id="IPR016181">
    <property type="entry name" value="Acyl_CoA_acyltransferase"/>
</dbReference>
<dbReference type="PROSITE" id="PS51186">
    <property type="entry name" value="GNAT"/>
    <property type="match status" value="1"/>
</dbReference>
<evidence type="ECO:0000256" key="1">
    <source>
        <dbReference type="ARBA" id="ARBA00022679"/>
    </source>
</evidence>
<evidence type="ECO:0000313" key="4">
    <source>
        <dbReference type="EMBL" id="MBU2665371.1"/>
    </source>
</evidence>
<organism evidence="4 5">
    <name type="scientific">Paractinoplanes bogorensis</name>
    <dbReference type="NCBI Taxonomy" id="1610840"/>
    <lineage>
        <taxon>Bacteria</taxon>
        <taxon>Bacillati</taxon>
        <taxon>Actinomycetota</taxon>
        <taxon>Actinomycetes</taxon>
        <taxon>Micromonosporales</taxon>
        <taxon>Micromonosporaceae</taxon>
        <taxon>Paractinoplanes</taxon>
    </lineage>
</organism>
<name>A0ABS5YPW7_9ACTN</name>
<reference evidence="4 5" key="1">
    <citation type="submission" date="2021-06" db="EMBL/GenBank/DDBJ databases">
        <title>Actinoplanes lichenicola sp. nov., and Actinoplanes ovalisporus sp. nov., isolated from lichen in Thailand.</title>
        <authorList>
            <person name="Saeng-In P."/>
            <person name="Kanchanasin P."/>
            <person name="Yuki M."/>
            <person name="Kudo T."/>
            <person name="Ohkuma M."/>
            <person name="Phongsopitanun W."/>
            <person name="Tanasupawat S."/>
        </authorList>
    </citation>
    <scope>NUCLEOTIDE SEQUENCE [LARGE SCALE GENOMIC DNA]</scope>
    <source>
        <strain evidence="4 5">NBRC 110975</strain>
    </source>
</reference>
<comment type="caution">
    <text evidence="4">The sequence shown here is derived from an EMBL/GenBank/DDBJ whole genome shotgun (WGS) entry which is preliminary data.</text>
</comment>
<evidence type="ECO:0000313" key="5">
    <source>
        <dbReference type="Proteomes" id="UP001519654"/>
    </source>
</evidence>
<dbReference type="Pfam" id="PF00583">
    <property type="entry name" value="Acetyltransf_1"/>
    <property type="match status" value="1"/>
</dbReference>
<dbReference type="PANTHER" id="PTHR43877">
    <property type="entry name" value="AMINOALKYLPHOSPHONATE N-ACETYLTRANSFERASE-RELATED-RELATED"/>
    <property type="match status" value="1"/>
</dbReference>
<keyword evidence="1" id="KW-0808">Transferase</keyword>
<dbReference type="EMBL" id="JAHKKG010000005">
    <property type="protein sequence ID" value="MBU2665371.1"/>
    <property type="molecule type" value="Genomic_DNA"/>
</dbReference>
<proteinExistence type="predicted"/>
<dbReference type="CDD" id="cd04301">
    <property type="entry name" value="NAT_SF"/>
    <property type="match status" value="1"/>
</dbReference>
<keyword evidence="2" id="KW-0012">Acyltransferase</keyword>
<gene>
    <name evidence="4" type="ORF">KOI35_17840</name>
</gene>
<accession>A0ABS5YPW7</accession>
<dbReference type="Proteomes" id="UP001519654">
    <property type="component" value="Unassembled WGS sequence"/>
</dbReference>
<dbReference type="SUPFAM" id="SSF55729">
    <property type="entry name" value="Acyl-CoA N-acyltransferases (Nat)"/>
    <property type="match status" value="1"/>
</dbReference>